<dbReference type="PANTHER" id="PTHR12558:SF33">
    <property type="entry name" value="BLL7664 PROTEIN"/>
    <property type="match status" value="1"/>
</dbReference>
<keyword evidence="2" id="KW-0732">Signal</keyword>
<dbReference type="Proteomes" id="UP001285263">
    <property type="component" value="Unassembled WGS sequence"/>
</dbReference>
<comment type="caution">
    <text evidence="3">The sequence shown here is derived from an EMBL/GenBank/DDBJ whole genome shotgun (WGS) entry which is preliminary data.</text>
</comment>
<dbReference type="InterPro" id="IPR011990">
    <property type="entry name" value="TPR-like_helical_dom_sf"/>
</dbReference>
<dbReference type="SUPFAM" id="SSF48452">
    <property type="entry name" value="TPR-like"/>
    <property type="match status" value="5"/>
</dbReference>
<feature type="repeat" description="TPR" evidence="1">
    <location>
        <begin position="786"/>
        <end position="819"/>
    </location>
</feature>
<name>A0ABU5DK25_9BURK</name>
<proteinExistence type="predicted"/>
<organism evidence="3 4">
    <name type="scientific">Roseateles agri</name>
    <dbReference type="NCBI Taxonomy" id="3098619"/>
    <lineage>
        <taxon>Bacteria</taxon>
        <taxon>Pseudomonadati</taxon>
        <taxon>Pseudomonadota</taxon>
        <taxon>Betaproteobacteria</taxon>
        <taxon>Burkholderiales</taxon>
        <taxon>Sphaerotilaceae</taxon>
        <taxon>Roseateles</taxon>
    </lineage>
</organism>
<dbReference type="Pfam" id="PF14559">
    <property type="entry name" value="TPR_19"/>
    <property type="match status" value="2"/>
</dbReference>
<gene>
    <name evidence="3" type="primary">prsT</name>
    <name evidence="3" type="ORF">SNE35_19215</name>
</gene>
<dbReference type="PROSITE" id="PS50005">
    <property type="entry name" value="TPR"/>
    <property type="match status" value="2"/>
</dbReference>
<feature type="chain" id="PRO_5045451278" evidence="2">
    <location>
        <begin position="24"/>
        <end position="933"/>
    </location>
</feature>
<keyword evidence="4" id="KW-1185">Reference proteome</keyword>
<evidence type="ECO:0000256" key="1">
    <source>
        <dbReference type="PROSITE-ProRule" id="PRU00339"/>
    </source>
</evidence>
<keyword evidence="1" id="KW-0802">TPR repeat</keyword>
<dbReference type="Gene3D" id="1.25.40.10">
    <property type="entry name" value="Tetratricopeptide repeat domain"/>
    <property type="match status" value="5"/>
</dbReference>
<accession>A0ABU5DK25</accession>
<dbReference type="Pfam" id="PF13432">
    <property type="entry name" value="TPR_16"/>
    <property type="match status" value="4"/>
</dbReference>
<dbReference type="PANTHER" id="PTHR12558">
    <property type="entry name" value="CELL DIVISION CYCLE 16,23,27"/>
    <property type="match status" value="1"/>
</dbReference>
<dbReference type="RefSeq" id="WP_320424597.1">
    <property type="nucleotide sequence ID" value="NZ_JAXCLA010000006.1"/>
</dbReference>
<dbReference type="NCBIfam" id="TIGR02917">
    <property type="entry name" value="PEP_TPR_lipo"/>
    <property type="match status" value="1"/>
</dbReference>
<evidence type="ECO:0000313" key="4">
    <source>
        <dbReference type="Proteomes" id="UP001285263"/>
    </source>
</evidence>
<dbReference type="EMBL" id="JAXCLA010000006">
    <property type="protein sequence ID" value="MDY0746651.1"/>
    <property type="molecule type" value="Genomic_DNA"/>
</dbReference>
<feature type="repeat" description="TPR" evidence="1">
    <location>
        <begin position="202"/>
        <end position="235"/>
    </location>
</feature>
<evidence type="ECO:0000256" key="2">
    <source>
        <dbReference type="SAM" id="SignalP"/>
    </source>
</evidence>
<dbReference type="InterPro" id="IPR014266">
    <property type="entry name" value="PEP-CTERM_TPR_PrsT"/>
</dbReference>
<evidence type="ECO:0000313" key="3">
    <source>
        <dbReference type="EMBL" id="MDY0746651.1"/>
    </source>
</evidence>
<sequence length="933" mass="100959">MTNRFPRHALLALLLAASAASFAQTNDAKAARFYEDALQRFDRKDYAGAIIQLKNSLQVDKSQLSVHLLLGKALLADSQVVAAETEFGEALRLGVDRAEVVVPLAQTLIAQGKHSRVFDDTRLSPTGLPSGIKLKLLLVRSSAASDIGDTRTAMQSVLDARAIDAYDAETWLAEVPLRVRAHQFPEAMAAAGQALKLAPDSSNVYYQKASVLHVQGRINEALPLYERSIQLNAGNVEARLARAGILFDLNRDKDLQAELDELQRQVPNDPRCTYLRAQLASRSGNDAVTKAALKRVTELLDPVPVEFIRYRLQILMLNGLAHFDLHEYEKAKGYLELATRQQPGSPLTKLLAQIAISEPNVPRAIELLEDYLKTNAGDGQALLMLATAQMAQGRYAKASQLLQDALQSRDDSKFRTALGISLMRSGKSGTAQAELERAFKADPKQTYAGMALVDIYQRSGQLPRALQVADGLAKADPKNPIILVVQAGARQRAGDFAGARAGYDAALKLDSQNQPALLGLAHVDALTRNFDAADKRLRAALKGNERSVDILFELATLYELWGRSNEALAYLQSAVDASSQTQTRPNFALVAWQLKRGTPAAALDAAKVLLSKLPDDVDALRTYAQAQLAGGDAAGARSTLNNAARRAAYDAPQLERIARSQLDARDIPGAAYSLDKALTGDPNNLPAMALMSTVELLQGDTAKAERRAREVMQQFPKAGVGWGLLADVAMARGQSSVAIDALRHAHDLDRSEASLLRLFNALSLQDGGKAAIDLANGWLKTHAKDIVVQKALGDAYARAGNFSAARRSYEAVIAARPSDVDAMNNLANVLIQQQDAGAVAIAEKALALDPRNPVVVDTAGWAYFKAGNKDRALQLLRDARLRAPENPDLRYRLAVVLAQTGRSAEARDELQAALKNKNFNGTQDAQALMSTLK</sequence>
<dbReference type="SMART" id="SM00028">
    <property type="entry name" value="TPR"/>
    <property type="match status" value="12"/>
</dbReference>
<protein>
    <submittedName>
        <fullName evidence="3">PEP-CTERM system TPR-repeat protein PrsT</fullName>
    </submittedName>
</protein>
<feature type="signal peptide" evidence="2">
    <location>
        <begin position="1"/>
        <end position="23"/>
    </location>
</feature>
<reference evidence="3 4" key="1">
    <citation type="submission" date="2023-11" db="EMBL/GenBank/DDBJ databases">
        <title>Paucibacter sp. nov., isolated from fresh soil in Korea.</title>
        <authorList>
            <person name="Le N.T.T."/>
        </authorList>
    </citation>
    <scope>NUCLEOTIDE SEQUENCE [LARGE SCALE GENOMIC DNA]</scope>
    <source>
        <strain evidence="3 4">R3-3</strain>
    </source>
</reference>
<dbReference type="InterPro" id="IPR019734">
    <property type="entry name" value="TPR_rpt"/>
</dbReference>